<sequence>MADVQPFVREPKQERSRQSFEKALDAAVALMVERRSGAFTLAEVAERAGVSIGSMYGRVDSKDDLIRTVHAREMARIRNEQEEVFATAAPADEDLPRLVRRIIVTTAEHLRRNAAVLAPLMVVGSQDPQVFAAGRPVYYGLVEAFCSALLTHRDEIRRADPDRAVVWSFDVVYSVVARHLGLGSAPDFAVGLADWDQVLDDLTEIVTAFLQGSTAG</sequence>
<proteinExistence type="predicted"/>
<feature type="domain" description="HTH tetR-type" evidence="5">
    <location>
        <begin position="17"/>
        <end position="77"/>
    </location>
</feature>
<dbReference type="GO" id="GO:0003700">
    <property type="term" value="F:DNA-binding transcription factor activity"/>
    <property type="evidence" value="ECO:0007669"/>
    <property type="project" value="TreeGrafter"/>
</dbReference>
<dbReference type="PANTHER" id="PTHR30055:SF234">
    <property type="entry name" value="HTH-TYPE TRANSCRIPTIONAL REGULATOR BETI"/>
    <property type="match status" value="1"/>
</dbReference>
<dbReference type="SUPFAM" id="SSF46689">
    <property type="entry name" value="Homeodomain-like"/>
    <property type="match status" value="1"/>
</dbReference>
<dbReference type="InterPro" id="IPR001647">
    <property type="entry name" value="HTH_TetR"/>
</dbReference>
<dbReference type="PANTHER" id="PTHR30055">
    <property type="entry name" value="HTH-TYPE TRANSCRIPTIONAL REGULATOR RUTR"/>
    <property type="match status" value="1"/>
</dbReference>
<dbReference type="Gene3D" id="1.10.357.10">
    <property type="entry name" value="Tetracycline Repressor, domain 2"/>
    <property type="match status" value="1"/>
</dbReference>
<dbReference type="InterPro" id="IPR050109">
    <property type="entry name" value="HTH-type_TetR-like_transc_reg"/>
</dbReference>
<evidence type="ECO:0000256" key="3">
    <source>
        <dbReference type="ARBA" id="ARBA00023163"/>
    </source>
</evidence>
<evidence type="ECO:0000256" key="4">
    <source>
        <dbReference type="PROSITE-ProRule" id="PRU00335"/>
    </source>
</evidence>
<keyword evidence="1" id="KW-0805">Transcription regulation</keyword>
<evidence type="ECO:0000259" key="5">
    <source>
        <dbReference type="PROSITE" id="PS50977"/>
    </source>
</evidence>
<dbReference type="EMBL" id="JACBZT010000001">
    <property type="protein sequence ID" value="NYJ07201.1"/>
    <property type="molecule type" value="Genomic_DNA"/>
</dbReference>
<accession>A0A853CJ47</accession>
<dbReference type="GO" id="GO:0000976">
    <property type="term" value="F:transcription cis-regulatory region binding"/>
    <property type="evidence" value="ECO:0007669"/>
    <property type="project" value="TreeGrafter"/>
</dbReference>
<gene>
    <name evidence="6" type="ORF">GGQ55_003479</name>
</gene>
<dbReference type="Proteomes" id="UP000541969">
    <property type="component" value="Unassembled WGS sequence"/>
</dbReference>
<dbReference type="AlphaFoldDB" id="A0A853CJ47"/>
<evidence type="ECO:0000313" key="7">
    <source>
        <dbReference type="Proteomes" id="UP000541969"/>
    </source>
</evidence>
<evidence type="ECO:0000256" key="1">
    <source>
        <dbReference type="ARBA" id="ARBA00023015"/>
    </source>
</evidence>
<evidence type="ECO:0000313" key="6">
    <source>
        <dbReference type="EMBL" id="NYJ07201.1"/>
    </source>
</evidence>
<organism evidence="6 7">
    <name type="scientific">Petropleomorpha daqingensis</name>
    <dbReference type="NCBI Taxonomy" id="2026353"/>
    <lineage>
        <taxon>Bacteria</taxon>
        <taxon>Bacillati</taxon>
        <taxon>Actinomycetota</taxon>
        <taxon>Actinomycetes</taxon>
        <taxon>Geodermatophilales</taxon>
        <taxon>Geodermatophilaceae</taxon>
        <taxon>Petropleomorpha</taxon>
    </lineage>
</organism>
<dbReference type="PROSITE" id="PS50977">
    <property type="entry name" value="HTH_TETR_2"/>
    <property type="match status" value="1"/>
</dbReference>
<dbReference type="Pfam" id="PF00440">
    <property type="entry name" value="TetR_N"/>
    <property type="match status" value="1"/>
</dbReference>
<comment type="caution">
    <text evidence="6">The sequence shown here is derived from an EMBL/GenBank/DDBJ whole genome shotgun (WGS) entry which is preliminary data.</text>
</comment>
<dbReference type="RefSeq" id="WP_366489589.1">
    <property type="nucleotide sequence ID" value="NZ_JACBZT010000001.1"/>
</dbReference>
<reference evidence="6 7" key="1">
    <citation type="submission" date="2020-07" db="EMBL/GenBank/DDBJ databases">
        <title>Sequencing the genomes of 1000 actinobacteria strains.</title>
        <authorList>
            <person name="Klenk H.-P."/>
        </authorList>
    </citation>
    <scope>NUCLEOTIDE SEQUENCE [LARGE SCALE GENOMIC DNA]</scope>
    <source>
        <strain evidence="6 7">DSM 104001</strain>
    </source>
</reference>
<evidence type="ECO:0000256" key="2">
    <source>
        <dbReference type="ARBA" id="ARBA00023125"/>
    </source>
</evidence>
<dbReference type="Gene3D" id="1.10.10.60">
    <property type="entry name" value="Homeodomain-like"/>
    <property type="match status" value="1"/>
</dbReference>
<name>A0A853CJ47_9ACTN</name>
<feature type="DNA-binding region" description="H-T-H motif" evidence="4">
    <location>
        <begin position="40"/>
        <end position="59"/>
    </location>
</feature>
<keyword evidence="3" id="KW-0804">Transcription</keyword>
<keyword evidence="7" id="KW-1185">Reference proteome</keyword>
<protein>
    <submittedName>
        <fullName evidence="6">AcrR family transcriptional regulator</fullName>
    </submittedName>
</protein>
<dbReference type="InterPro" id="IPR009057">
    <property type="entry name" value="Homeodomain-like_sf"/>
</dbReference>
<keyword evidence="2 4" id="KW-0238">DNA-binding</keyword>